<evidence type="ECO:0000313" key="6">
    <source>
        <dbReference type="Proteomes" id="UP001055185"/>
    </source>
</evidence>
<keyword evidence="3" id="KW-0804">Transcription</keyword>
<dbReference type="InterPro" id="IPR000524">
    <property type="entry name" value="Tscrpt_reg_HTH_GntR"/>
</dbReference>
<dbReference type="InterPro" id="IPR036390">
    <property type="entry name" value="WH_DNA-bd_sf"/>
</dbReference>
<keyword evidence="6" id="KW-1185">Reference proteome</keyword>
<dbReference type="PANTHER" id="PTHR38445:SF7">
    <property type="entry name" value="GNTR-FAMILY TRANSCRIPTIONAL REGULATOR"/>
    <property type="match status" value="1"/>
</dbReference>
<accession>A0AA37IZE1</accession>
<dbReference type="Gene3D" id="1.10.10.10">
    <property type="entry name" value="Winged helix-like DNA-binding domain superfamily/Winged helix DNA-binding domain"/>
    <property type="match status" value="1"/>
</dbReference>
<dbReference type="SMART" id="SM00345">
    <property type="entry name" value="HTH_GNTR"/>
    <property type="match status" value="1"/>
</dbReference>
<evidence type="ECO:0000256" key="3">
    <source>
        <dbReference type="ARBA" id="ARBA00023163"/>
    </source>
</evidence>
<evidence type="ECO:0000256" key="1">
    <source>
        <dbReference type="ARBA" id="ARBA00023015"/>
    </source>
</evidence>
<proteinExistence type="predicted"/>
<dbReference type="AlphaFoldDB" id="A0AA37IZE1"/>
<organism evidence="5 6">
    <name type="scientific">Faecalibacterium gallinarum</name>
    <dbReference type="NCBI Taxonomy" id="2903556"/>
    <lineage>
        <taxon>Bacteria</taxon>
        <taxon>Bacillati</taxon>
        <taxon>Bacillota</taxon>
        <taxon>Clostridia</taxon>
        <taxon>Eubacteriales</taxon>
        <taxon>Oscillospiraceae</taxon>
        <taxon>Faecalibacterium</taxon>
    </lineage>
</organism>
<dbReference type="Proteomes" id="UP001055185">
    <property type="component" value="Unassembled WGS sequence"/>
</dbReference>
<gene>
    <name evidence="5" type="ORF">JCM17207_17790</name>
</gene>
<dbReference type="GO" id="GO:0003677">
    <property type="term" value="F:DNA binding"/>
    <property type="evidence" value="ECO:0007669"/>
    <property type="project" value="UniProtKB-KW"/>
</dbReference>
<protein>
    <submittedName>
        <fullName evidence="5">GntR family transcriptional regulator</fullName>
    </submittedName>
</protein>
<evidence type="ECO:0000256" key="2">
    <source>
        <dbReference type="ARBA" id="ARBA00023125"/>
    </source>
</evidence>
<dbReference type="RefSeq" id="WP_238317404.1">
    <property type="nucleotide sequence ID" value="NZ_BQKV01000065.1"/>
</dbReference>
<evidence type="ECO:0000259" key="4">
    <source>
        <dbReference type="PROSITE" id="PS50949"/>
    </source>
</evidence>
<dbReference type="PROSITE" id="PS50949">
    <property type="entry name" value="HTH_GNTR"/>
    <property type="match status" value="1"/>
</dbReference>
<dbReference type="SUPFAM" id="SSF46785">
    <property type="entry name" value="Winged helix' DNA-binding domain"/>
    <property type="match status" value="1"/>
</dbReference>
<reference evidence="5" key="1">
    <citation type="journal article" date="2022" name="Int. J. Syst. Evol. Microbiol.">
        <title>Genome-based, phenotypic and chemotaxonomic classification of Faecalibacterium strains: proposal of three novel species Faecalibacterium duncaniae sp. nov., Faecalibacterium hattorii sp. nov. and Faecalibacterium gallinarum sp. nov. .</title>
        <authorList>
            <person name="Sakamoto M."/>
            <person name="Sakurai N."/>
            <person name="Tanno H."/>
            <person name="Iino T."/>
            <person name="Ohkuma M."/>
            <person name="Endo A."/>
        </authorList>
    </citation>
    <scope>NUCLEOTIDE SEQUENCE</scope>
    <source>
        <strain evidence="5">JCM 17207</strain>
    </source>
</reference>
<dbReference type="PANTHER" id="PTHR38445">
    <property type="entry name" value="HTH-TYPE TRANSCRIPTIONAL REPRESSOR YTRA"/>
    <property type="match status" value="1"/>
</dbReference>
<dbReference type="InterPro" id="IPR036388">
    <property type="entry name" value="WH-like_DNA-bd_sf"/>
</dbReference>
<keyword evidence="2" id="KW-0238">DNA-binding</keyword>
<comment type="caution">
    <text evidence="5">The sequence shown here is derived from an EMBL/GenBank/DDBJ whole genome shotgun (WGS) entry which is preliminary data.</text>
</comment>
<feature type="domain" description="HTH gntR-type" evidence="4">
    <location>
        <begin position="13"/>
        <end position="81"/>
    </location>
</feature>
<evidence type="ECO:0000313" key="5">
    <source>
        <dbReference type="EMBL" id="GJN65154.1"/>
    </source>
</evidence>
<dbReference type="GO" id="GO:0003700">
    <property type="term" value="F:DNA-binding transcription factor activity"/>
    <property type="evidence" value="ECO:0007669"/>
    <property type="project" value="InterPro"/>
</dbReference>
<dbReference type="Pfam" id="PF00392">
    <property type="entry name" value="GntR"/>
    <property type="match status" value="1"/>
</dbReference>
<sequence>MDINIIISSSSSIPIYEQIAKQIKTMIRCGKLLPGDSLPAIRVMAKQLQIGVVTVQHAYELLQKEGFIDSTVGRGSFVANINPNDPYDYNLSEIKKMLMETVKLAKDAHIGKTELLELLEECYKKHI</sequence>
<dbReference type="CDD" id="cd07377">
    <property type="entry name" value="WHTH_GntR"/>
    <property type="match status" value="1"/>
</dbReference>
<dbReference type="EMBL" id="BQKV01000065">
    <property type="protein sequence ID" value="GJN65154.1"/>
    <property type="molecule type" value="Genomic_DNA"/>
</dbReference>
<keyword evidence="1" id="KW-0805">Transcription regulation</keyword>
<name>A0AA37IZE1_9FIRM</name>